<dbReference type="OrthoDB" id="5959761at2759"/>
<proteinExistence type="predicted"/>
<dbReference type="InParanoid" id="A0A316VM46"/>
<dbReference type="InterPro" id="IPR017853">
    <property type="entry name" value="GH"/>
</dbReference>
<dbReference type="PANTHER" id="PTHR34154:SF3">
    <property type="entry name" value="ALKALI-SENSITIVE LINKAGE PROTEIN 1"/>
    <property type="match status" value="1"/>
</dbReference>
<name>A0A316VM46_9BASI</name>
<dbReference type="EMBL" id="KZ819602">
    <property type="protein sequence ID" value="PWN38607.1"/>
    <property type="molecule type" value="Genomic_DNA"/>
</dbReference>
<keyword evidence="1" id="KW-0732">Signal</keyword>
<dbReference type="AlphaFoldDB" id="A0A316VM46"/>
<evidence type="ECO:0000313" key="4">
    <source>
        <dbReference type="Proteomes" id="UP000245771"/>
    </source>
</evidence>
<dbReference type="STRING" id="1280837.A0A316VM46"/>
<reference evidence="3 4" key="1">
    <citation type="journal article" date="2018" name="Mol. Biol. Evol.">
        <title>Broad Genomic Sampling Reveals a Smut Pathogenic Ancestry of the Fungal Clade Ustilaginomycotina.</title>
        <authorList>
            <person name="Kijpornyongpan T."/>
            <person name="Mondo S.J."/>
            <person name="Barry K."/>
            <person name="Sandor L."/>
            <person name="Lee J."/>
            <person name="Lipzen A."/>
            <person name="Pangilinan J."/>
            <person name="LaButti K."/>
            <person name="Hainaut M."/>
            <person name="Henrissat B."/>
            <person name="Grigoriev I.V."/>
            <person name="Spatafora J.W."/>
            <person name="Aime M.C."/>
        </authorList>
    </citation>
    <scope>NUCLEOTIDE SEQUENCE [LARGE SCALE GENOMIC DNA]</scope>
    <source>
        <strain evidence="3 4">MCA 3882</strain>
    </source>
</reference>
<dbReference type="Pfam" id="PF11790">
    <property type="entry name" value="Glyco_hydro_cc"/>
    <property type="match status" value="1"/>
</dbReference>
<dbReference type="GO" id="GO:0071966">
    <property type="term" value="P:fungal-type cell wall polysaccharide metabolic process"/>
    <property type="evidence" value="ECO:0007669"/>
    <property type="project" value="TreeGrafter"/>
</dbReference>
<dbReference type="GeneID" id="37020294"/>
<accession>A0A316VM46</accession>
<feature type="signal peptide" evidence="1">
    <location>
        <begin position="1"/>
        <end position="20"/>
    </location>
</feature>
<evidence type="ECO:0000313" key="3">
    <source>
        <dbReference type="EMBL" id="PWN38607.1"/>
    </source>
</evidence>
<keyword evidence="4" id="KW-1185">Reference proteome</keyword>
<dbReference type="RefSeq" id="XP_025358909.1">
    <property type="nucleotide sequence ID" value="XM_025498513.1"/>
</dbReference>
<feature type="chain" id="PRO_5016272355" description="Asl1-like glycosyl hydrolase catalytic domain-containing protein" evidence="1">
    <location>
        <begin position="21"/>
        <end position="262"/>
    </location>
</feature>
<feature type="domain" description="Asl1-like glycosyl hydrolase catalytic" evidence="2">
    <location>
        <begin position="25"/>
        <end position="260"/>
    </location>
</feature>
<sequence>MKSQFTCIAFAAILISQVAAVSKRGIAWPYFEKYDVSTFYANGKVGWVYDYEKYKPTGGPVPNGMEFDVMQRVDDSSIGQLASAAAQNGPYVLGFNEPDNAGQANLSPQQAASLWKQYFEPLRSQGKKLVAPAITSSSNQGQGLSWLDEFVAACSGCHFDAYAFHPYASNADAVQGSVNYFVNYKNGAYTPAWITEFGRSPDTVSNAGGAQFIQSVINYLDSEPRVQRYAYLARFDPNSVNVQRDLQNADGSKTALGNVYVS</sequence>
<dbReference type="InterPro" id="IPR053183">
    <property type="entry name" value="ASL1"/>
</dbReference>
<evidence type="ECO:0000259" key="2">
    <source>
        <dbReference type="Pfam" id="PF11790"/>
    </source>
</evidence>
<dbReference type="InterPro" id="IPR024655">
    <property type="entry name" value="Asl1_glyco_hydro_catalytic"/>
</dbReference>
<evidence type="ECO:0000256" key="1">
    <source>
        <dbReference type="SAM" id="SignalP"/>
    </source>
</evidence>
<dbReference type="PANTHER" id="PTHR34154">
    <property type="entry name" value="ALKALI-SENSITIVE LINKAGE PROTEIN 1"/>
    <property type="match status" value="1"/>
</dbReference>
<dbReference type="SUPFAM" id="SSF51445">
    <property type="entry name" value="(Trans)glycosidases"/>
    <property type="match status" value="1"/>
</dbReference>
<dbReference type="GO" id="GO:0009277">
    <property type="term" value="C:fungal-type cell wall"/>
    <property type="evidence" value="ECO:0007669"/>
    <property type="project" value="TreeGrafter"/>
</dbReference>
<dbReference type="Proteomes" id="UP000245771">
    <property type="component" value="Unassembled WGS sequence"/>
</dbReference>
<organism evidence="3 4">
    <name type="scientific">Meira miltonrushii</name>
    <dbReference type="NCBI Taxonomy" id="1280837"/>
    <lineage>
        <taxon>Eukaryota</taxon>
        <taxon>Fungi</taxon>
        <taxon>Dikarya</taxon>
        <taxon>Basidiomycota</taxon>
        <taxon>Ustilaginomycotina</taxon>
        <taxon>Exobasidiomycetes</taxon>
        <taxon>Exobasidiales</taxon>
        <taxon>Brachybasidiaceae</taxon>
        <taxon>Meira</taxon>
    </lineage>
</organism>
<dbReference type="Gene3D" id="3.20.20.80">
    <property type="entry name" value="Glycosidases"/>
    <property type="match status" value="1"/>
</dbReference>
<protein>
    <recommendedName>
        <fullName evidence="2">Asl1-like glycosyl hydrolase catalytic domain-containing protein</fullName>
    </recommendedName>
</protein>
<gene>
    <name evidence="3" type="ORF">FA14DRAFT_160062</name>
</gene>